<evidence type="ECO:0000313" key="2">
    <source>
        <dbReference type="EMBL" id="KAJ4441313.1"/>
    </source>
</evidence>
<dbReference type="EMBL" id="JAJSOF020000015">
    <property type="protein sequence ID" value="KAJ4441313.1"/>
    <property type="molecule type" value="Genomic_DNA"/>
</dbReference>
<protein>
    <recommendedName>
        <fullName evidence="1">DUF4817 domain-containing protein</fullName>
    </recommendedName>
</protein>
<accession>A0ABQ8T486</accession>
<evidence type="ECO:0000259" key="1">
    <source>
        <dbReference type="Pfam" id="PF16087"/>
    </source>
</evidence>
<dbReference type="InterPro" id="IPR032135">
    <property type="entry name" value="DUF4817"/>
</dbReference>
<dbReference type="Pfam" id="PF16087">
    <property type="entry name" value="DUF4817"/>
    <property type="match status" value="1"/>
</dbReference>
<comment type="caution">
    <text evidence="2">The sequence shown here is derived from an EMBL/GenBank/DDBJ whole genome shotgun (WGS) entry which is preliminary data.</text>
</comment>
<gene>
    <name evidence="2" type="ORF">ANN_11167</name>
</gene>
<organism evidence="2 3">
    <name type="scientific">Periplaneta americana</name>
    <name type="common">American cockroach</name>
    <name type="synonym">Blatta americana</name>
    <dbReference type="NCBI Taxonomy" id="6978"/>
    <lineage>
        <taxon>Eukaryota</taxon>
        <taxon>Metazoa</taxon>
        <taxon>Ecdysozoa</taxon>
        <taxon>Arthropoda</taxon>
        <taxon>Hexapoda</taxon>
        <taxon>Insecta</taxon>
        <taxon>Pterygota</taxon>
        <taxon>Neoptera</taxon>
        <taxon>Polyneoptera</taxon>
        <taxon>Dictyoptera</taxon>
        <taxon>Blattodea</taxon>
        <taxon>Blattoidea</taxon>
        <taxon>Blattidae</taxon>
        <taxon>Blattinae</taxon>
        <taxon>Periplaneta</taxon>
    </lineage>
</organism>
<proteinExistence type="predicted"/>
<reference evidence="2 3" key="1">
    <citation type="journal article" date="2022" name="Allergy">
        <title>Genome assembly and annotation of Periplaneta americana reveal a comprehensive cockroach allergen profile.</title>
        <authorList>
            <person name="Wang L."/>
            <person name="Xiong Q."/>
            <person name="Saelim N."/>
            <person name="Wang L."/>
            <person name="Nong W."/>
            <person name="Wan A.T."/>
            <person name="Shi M."/>
            <person name="Liu X."/>
            <person name="Cao Q."/>
            <person name="Hui J.H.L."/>
            <person name="Sookrung N."/>
            <person name="Leung T.F."/>
            <person name="Tungtrongchitr A."/>
            <person name="Tsui S.K.W."/>
        </authorList>
    </citation>
    <scope>NUCLEOTIDE SEQUENCE [LARGE SCALE GENOMIC DNA]</scope>
    <source>
        <strain evidence="2">PWHHKU_190912</strain>
    </source>
</reference>
<sequence length="88" mass="10301">MTTPVEKAQHVWWYAECKSPITVQQQFRRQYRTNLPSKSTIMRWARNFQQTGSVKDLIRNGRSVVTQQTVDNVQIALQRSPQKSIRPA</sequence>
<dbReference type="Proteomes" id="UP001148838">
    <property type="component" value="Unassembled WGS sequence"/>
</dbReference>
<evidence type="ECO:0000313" key="3">
    <source>
        <dbReference type="Proteomes" id="UP001148838"/>
    </source>
</evidence>
<keyword evidence="3" id="KW-1185">Reference proteome</keyword>
<feature type="domain" description="DUF4817" evidence="1">
    <location>
        <begin position="5"/>
        <end position="54"/>
    </location>
</feature>
<name>A0ABQ8T486_PERAM</name>